<evidence type="ECO:0000313" key="3">
    <source>
        <dbReference type="Proteomes" id="UP000799444"/>
    </source>
</evidence>
<dbReference type="EMBL" id="ML996135">
    <property type="protein sequence ID" value="KAF2735502.1"/>
    <property type="molecule type" value="Genomic_DNA"/>
</dbReference>
<feature type="compositionally biased region" description="Polar residues" evidence="1">
    <location>
        <begin position="14"/>
        <end position="24"/>
    </location>
</feature>
<name>A0A9P4R2A4_9PLEO</name>
<evidence type="ECO:0000256" key="1">
    <source>
        <dbReference type="SAM" id="MobiDB-lite"/>
    </source>
</evidence>
<dbReference type="Proteomes" id="UP000799444">
    <property type="component" value="Unassembled WGS sequence"/>
</dbReference>
<gene>
    <name evidence="2" type="ORF">EJ04DRAFT_551972</name>
</gene>
<organism evidence="2 3">
    <name type="scientific">Polyplosphaeria fusca</name>
    <dbReference type="NCBI Taxonomy" id="682080"/>
    <lineage>
        <taxon>Eukaryota</taxon>
        <taxon>Fungi</taxon>
        <taxon>Dikarya</taxon>
        <taxon>Ascomycota</taxon>
        <taxon>Pezizomycotina</taxon>
        <taxon>Dothideomycetes</taxon>
        <taxon>Pleosporomycetidae</taxon>
        <taxon>Pleosporales</taxon>
        <taxon>Tetraplosphaeriaceae</taxon>
        <taxon>Polyplosphaeria</taxon>
    </lineage>
</organism>
<accession>A0A9P4R2A4</accession>
<proteinExistence type="predicted"/>
<keyword evidence="3" id="KW-1185">Reference proteome</keyword>
<protein>
    <submittedName>
        <fullName evidence="2">Uncharacterized protein</fullName>
    </submittedName>
</protein>
<dbReference type="AlphaFoldDB" id="A0A9P4R2A4"/>
<comment type="caution">
    <text evidence="2">The sequence shown here is derived from an EMBL/GenBank/DDBJ whole genome shotgun (WGS) entry which is preliminary data.</text>
</comment>
<evidence type="ECO:0000313" key="2">
    <source>
        <dbReference type="EMBL" id="KAF2735502.1"/>
    </source>
</evidence>
<feature type="region of interest" description="Disordered" evidence="1">
    <location>
        <begin position="1"/>
        <end position="35"/>
    </location>
</feature>
<sequence>MDGGGLQSAVAPARTSSVGMSHPTQPNPLALSHRHDDARHGRLTQQWTARHQGQNAGPNDMLISYQCDLRACGCVAGQMEGARVLDYVECGASATLQGLATLIAIRRGEVNHSSGRSHPSPTSIVAGRHHQLQLFHLSQLQHVPRRARMRCGTGVECTTLCLGRLMVCSSQAMATCGRRRRTALTDKRASQDAAGAAATPRPLQLELLLSRAIQSSWLPYAGQAASLCS</sequence>
<reference evidence="2" key="1">
    <citation type="journal article" date="2020" name="Stud. Mycol.">
        <title>101 Dothideomycetes genomes: a test case for predicting lifestyles and emergence of pathogens.</title>
        <authorList>
            <person name="Haridas S."/>
            <person name="Albert R."/>
            <person name="Binder M."/>
            <person name="Bloem J."/>
            <person name="Labutti K."/>
            <person name="Salamov A."/>
            <person name="Andreopoulos B."/>
            <person name="Baker S."/>
            <person name="Barry K."/>
            <person name="Bills G."/>
            <person name="Bluhm B."/>
            <person name="Cannon C."/>
            <person name="Castanera R."/>
            <person name="Culley D."/>
            <person name="Daum C."/>
            <person name="Ezra D."/>
            <person name="Gonzalez J."/>
            <person name="Henrissat B."/>
            <person name="Kuo A."/>
            <person name="Liang C."/>
            <person name="Lipzen A."/>
            <person name="Lutzoni F."/>
            <person name="Magnuson J."/>
            <person name="Mondo S."/>
            <person name="Nolan M."/>
            <person name="Ohm R."/>
            <person name="Pangilinan J."/>
            <person name="Park H.-J."/>
            <person name="Ramirez L."/>
            <person name="Alfaro M."/>
            <person name="Sun H."/>
            <person name="Tritt A."/>
            <person name="Yoshinaga Y."/>
            <person name="Zwiers L.-H."/>
            <person name="Turgeon B."/>
            <person name="Goodwin S."/>
            <person name="Spatafora J."/>
            <person name="Crous P."/>
            <person name="Grigoriev I."/>
        </authorList>
    </citation>
    <scope>NUCLEOTIDE SEQUENCE</scope>
    <source>
        <strain evidence="2">CBS 125425</strain>
    </source>
</reference>